<evidence type="ECO:0000313" key="2">
    <source>
        <dbReference type="EMBL" id="PRY52351.1"/>
    </source>
</evidence>
<dbReference type="Proteomes" id="UP000238034">
    <property type="component" value="Unassembled WGS sequence"/>
</dbReference>
<evidence type="ECO:0000313" key="3">
    <source>
        <dbReference type="Proteomes" id="UP000238034"/>
    </source>
</evidence>
<keyword evidence="1" id="KW-0732">Signal</keyword>
<evidence type="ECO:0000256" key="1">
    <source>
        <dbReference type="SAM" id="SignalP"/>
    </source>
</evidence>
<dbReference type="Pfam" id="PF11751">
    <property type="entry name" value="PorP_SprF"/>
    <property type="match status" value="1"/>
</dbReference>
<dbReference type="RefSeq" id="WP_106293399.1">
    <property type="nucleotide sequence ID" value="NZ_PVTH01000006.1"/>
</dbReference>
<gene>
    <name evidence="2" type="ORF">B0I27_106111</name>
</gene>
<accession>A0A2T0U356</accession>
<dbReference type="AlphaFoldDB" id="A0A2T0U356"/>
<protein>
    <submittedName>
        <fullName evidence="2">Type IX secretion system PorP/SprF family membrane protein</fullName>
    </submittedName>
</protein>
<feature type="chain" id="PRO_5015619036" evidence="1">
    <location>
        <begin position="23"/>
        <end position="311"/>
    </location>
</feature>
<dbReference type="OrthoDB" id="1493187at2"/>
<keyword evidence="3" id="KW-1185">Reference proteome</keyword>
<dbReference type="NCBIfam" id="TIGR03519">
    <property type="entry name" value="T9SS_PorP_fam"/>
    <property type="match status" value="1"/>
</dbReference>
<proteinExistence type="predicted"/>
<reference evidence="2 3" key="1">
    <citation type="submission" date="2018-03" db="EMBL/GenBank/DDBJ databases">
        <title>Genomic Encyclopedia of Type Strains, Phase III (KMG-III): the genomes of soil and plant-associated and newly described type strains.</title>
        <authorList>
            <person name="Whitman W."/>
        </authorList>
    </citation>
    <scope>NUCLEOTIDE SEQUENCE [LARGE SCALE GENOMIC DNA]</scope>
    <source>
        <strain evidence="2 3">CGMCC 1.9313</strain>
    </source>
</reference>
<sequence>MKFEIKVIAVMLLLVSASGVNAQQNPMYSQYMFNTMAINPAYAGSRNVVSATALHRNQWSGMDGAPKTTTLTIDAPFRNKRVGLGLQLINDQLGISKTTGAVLSYAYRIRMDKGSLAFGVQGSAVQYRADYTGVDLGNGGAYDPAFSENVNKMLFNFGTGVYYNSDKFYIGLSAQDLLNTRITEYEAPSDSTGGSFKNLHLFFATGYVFALDETFKLKPSVLVKGVKGAPVEADINAMLWVNDVIAVGAQYRTSADVAGILEIQATPQIRIGYSYDYSVTPLRNFNSGSHEIMLRYEFGFESGKILSPRYF</sequence>
<name>A0A2T0U356_9SPHI</name>
<feature type="signal peptide" evidence="1">
    <location>
        <begin position="1"/>
        <end position="22"/>
    </location>
</feature>
<organism evidence="2 3">
    <name type="scientific">Arcticibacter pallidicorallinus</name>
    <dbReference type="NCBI Taxonomy" id="1259464"/>
    <lineage>
        <taxon>Bacteria</taxon>
        <taxon>Pseudomonadati</taxon>
        <taxon>Bacteroidota</taxon>
        <taxon>Sphingobacteriia</taxon>
        <taxon>Sphingobacteriales</taxon>
        <taxon>Sphingobacteriaceae</taxon>
        <taxon>Arcticibacter</taxon>
    </lineage>
</organism>
<dbReference type="EMBL" id="PVTH01000006">
    <property type="protein sequence ID" value="PRY52351.1"/>
    <property type="molecule type" value="Genomic_DNA"/>
</dbReference>
<dbReference type="InterPro" id="IPR019861">
    <property type="entry name" value="PorP/SprF_Bacteroidetes"/>
</dbReference>
<comment type="caution">
    <text evidence="2">The sequence shown here is derived from an EMBL/GenBank/DDBJ whole genome shotgun (WGS) entry which is preliminary data.</text>
</comment>